<name>X1PCK2_9ZZZZ</name>
<proteinExistence type="predicted"/>
<sequence length="33" mass="3793">MSMSESAVRKRVKRLERKGVIERYLDRGNSIAG</sequence>
<feature type="non-terminal residue" evidence="1">
    <location>
        <position position="33"/>
    </location>
</feature>
<protein>
    <recommendedName>
        <fullName evidence="2">HTH asnC-type domain-containing protein</fullName>
    </recommendedName>
</protein>
<dbReference type="AlphaFoldDB" id="X1PCK2"/>
<dbReference type="Gene3D" id="1.10.10.10">
    <property type="entry name" value="Winged helix-like DNA-binding domain superfamily/Winged helix DNA-binding domain"/>
    <property type="match status" value="1"/>
</dbReference>
<organism evidence="1">
    <name type="scientific">marine sediment metagenome</name>
    <dbReference type="NCBI Taxonomy" id="412755"/>
    <lineage>
        <taxon>unclassified sequences</taxon>
        <taxon>metagenomes</taxon>
        <taxon>ecological metagenomes</taxon>
    </lineage>
</organism>
<dbReference type="Pfam" id="PF13412">
    <property type="entry name" value="HTH_24"/>
    <property type="match status" value="1"/>
</dbReference>
<evidence type="ECO:0000313" key="1">
    <source>
        <dbReference type="EMBL" id="GAI54027.1"/>
    </source>
</evidence>
<comment type="caution">
    <text evidence="1">The sequence shown here is derived from an EMBL/GenBank/DDBJ whole genome shotgun (WGS) entry which is preliminary data.</text>
</comment>
<accession>X1PCK2</accession>
<dbReference type="EMBL" id="BARV01041789">
    <property type="protein sequence ID" value="GAI54027.1"/>
    <property type="molecule type" value="Genomic_DNA"/>
</dbReference>
<evidence type="ECO:0008006" key="2">
    <source>
        <dbReference type="Google" id="ProtNLM"/>
    </source>
</evidence>
<dbReference type="InterPro" id="IPR036388">
    <property type="entry name" value="WH-like_DNA-bd_sf"/>
</dbReference>
<dbReference type="InterPro" id="IPR036390">
    <property type="entry name" value="WH_DNA-bd_sf"/>
</dbReference>
<reference evidence="1" key="1">
    <citation type="journal article" date="2014" name="Front. Microbiol.">
        <title>High frequency of phylogenetically diverse reductive dehalogenase-homologous genes in deep subseafloor sedimentary metagenomes.</title>
        <authorList>
            <person name="Kawai M."/>
            <person name="Futagami T."/>
            <person name="Toyoda A."/>
            <person name="Takaki Y."/>
            <person name="Nishi S."/>
            <person name="Hori S."/>
            <person name="Arai W."/>
            <person name="Tsubouchi T."/>
            <person name="Morono Y."/>
            <person name="Uchiyama I."/>
            <person name="Ito T."/>
            <person name="Fujiyama A."/>
            <person name="Inagaki F."/>
            <person name="Takami H."/>
        </authorList>
    </citation>
    <scope>NUCLEOTIDE SEQUENCE</scope>
    <source>
        <strain evidence="1">Expedition CK06-06</strain>
    </source>
</reference>
<gene>
    <name evidence="1" type="ORF">S06H3_63107</name>
</gene>
<dbReference type="SUPFAM" id="SSF46785">
    <property type="entry name" value="Winged helix' DNA-binding domain"/>
    <property type="match status" value="1"/>
</dbReference>